<dbReference type="InterPro" id="IPR036865">
    <property type="entry name" value="CRAL-TRIO_dom_sf"/>
</dbReference>
<dbReference type="Proteomes" id="UP001620626">
    <property type="component" value="Unassembled WGS sequence"/>
</dbReference>
<dbReference type="AlphaFoldDB" id="A0ABD2LC44"/>
<comment type="caution">
    <text evidence="2">The sequence shown here is derived from an EMBL/GenBank/DDBJ whole genome shotgun (WGS) entry which is preliminary data.</text>
</comment>
<feature type="domain" description="CRAL-TRIO" evidence="1">
    <location>
        <begin position="97"/>
        <end position="248"/>
    </location>
</feature>
<dbReference type="PANTHER" id="PTHR47159:SF6">
    <property type="entry name" value="CRAL-TRIO DOMAIN-CONTAINING PROTEIN"/>
    <property type="match status" value="1"/>
</dbReference>
<keyword evidence="3" id="KW-1185">Reference proteome</keyword>
<evidence type="ECO:0000313" key="2">
    <source>
        <dbReference type="EMBL" id="KAL3112785.1"/>
    </source>
</evidence>
<dbReference type="InterPro" id="IPR053302">
    <property type="entry name" value="CRAL-TRIO_domain"/>
</dbReference>
<dbReference type="EMBL" id="JBICBT010000464">
    <property type="protein sequence ID" value="KAL3112785.1"/>
    <property type="molecule type" value="Genomic_DNA"/>
</dbReference>
<dbReference type="SUPFAM" id="SSF52087">
    <property type="entry name" value="CRAL/TRIO domain"/>
    <property type="match status" value="1"/>
</dbReference>
<accession>A0ABD2LC44</accession>
<dbReference type="SMART" id="SM00516">
    <property type="entry name" value="SEC14"/>
    <property type="match status" value="1"/>
</dbReference>
<gene>
    <name evidence="2" type="ORF">niasHT_019759</name>
</gene>
<dbReference type="CDD" id="cd00170">
    <property type="entry name" value="SEC14"/>
    <property type="match status" value="1"/>
</dbReference>
<protein>
    <recommendedName>
        <fullName evidence="1">CRAL-TRIO domain-containing protein</fullName>
    </recommendedName>
</protein>
<evidence type="ECO:0000259" key="1">
    <source>
        <dbReference type="PROSITE" id="PS50191"/>
    </source>
</evidence>
<dbReference type="Gene3D" id="2.60.120.680">
    <property type="entry name" value="GOLD domain"/>
    <property type="match status" value="1"/>
</dbReference>
<evidence type="ECO:0000313" key="3">
    <source>
        <dbReference type="Proteomes" id="UP001620626"/>
    </source>
</evidence>
<dbReference type="Gene3D" id="3.40.525.10">
    <property type="entry name" value="CRAL-TRIO lipid binding domain"/>
    <property type="match status" value="1"/>
</dbReference>
<dbReference type="Pfam" id="PF00650">
    <property type="entry name" value="CRAL_TRIO"/>
    <property type="match status" value="1"/>
</dbReference>
<sequence length="376" mass="43066">MSRAKKREELLQRVGQLMPEEQRTDFNMDRWLDAYDEDIGRCAEVIVDYLKNRSAVGFDDLESGGDFFARPSARHYCGVFTQSKLRKDWVNAYDNAIVFVETGVADPNMAARVTRTGDFLREFFVHCEYFLQLILGQERRSGRKSYAFCIFDMQHMSIIQYANPLAPINKIFEARIGVFMAYYMEVLSSVVIVNPPRLLNILLKIMSILVPGKILSRFHIAQSLHEVEKWIAPEAIPIGYGGKKVVEGADLPTGCNRPTEYGKGDYLTDGMVWERFGVGKVNYEQSVVGVGDSWTRELRAKAGQMLVYEYFANRNFEITVENENGDYLLPHFRMSTPMLAEEGAVPVEKDMRIRVEVKNLSKLMKMKLRAAFLLID</sequence>
<reference evidence="2 3" key="1">
    <citation type="submission" date="2024-10" db="EMBL/GenBank/DDBJ databases">
        <authorList>
            <person name="Kim D."/>
        </authorList>
    </citation>
    <scope>NUCLEOTIDE SEQUENCE [LARGE SCALE GENOMIC DNA]</scope>
    <source>
        <strain evidence="2">BH-2024</strain>
    </source>
</reference>
<dbReference type="PROSITE" id="PS50191">
    <property type="entry name" value="CRAL_TRIO"/>
    <property type="match status" value="1"/>
</dbReference>
<dbReference type="InterPro" id="IPR001251">
    <property type="entry name" value="CRAL-TRIO_dom"/>
</dbReference>
<proteinExistence type="predicted"/>
<name>A0ABD2LC44_9BILA</name>
<organism evidence="2 3">
    <name type="scientific">Heterodera trifolii</name>
    <dbReference type="NCBI Taxonomy" id="157864"/>
    <lineage>
        <taxon>Eukaryota</taxon>
        <taxon>Metazoa</taxon>
        <taxon>Ecdysozoa</taxon>
        <taxon>Nematoda</taxon>
        <taxon>Chromadorea</taxon>
        <taxon>Rhabditida</taxon>
        <taxon>Tylenchina</taxon>
        <taxon>Tylenchomorpha</taxon>
        <taxon>Tylenchoidea</taxon>
        <taxon>Heteroderidae</taxon>
        <taxon>Heteroderinae</taxon>
        <taxon>Heterodera</taxon>
    </lineage>
</organism>
<dbReference type="PANTHER" id="PTHR47159">
    <property type="entry name" value="PROTEIN CBG07705-RELATED"/>
    <property type="match status" value="1"/>
</dbReference>